<dbReference type="FunFam" id="3.40.50.720:FF:000084">
    <property type="entry name" value="Short-chain dehydrogenase reductase"/>
    <property type="match status" value="1"/>
</dbReference>
<dbReference type="GO" id="GO:0016491">
    <property type="term" value="F:oxidoreductase activity"/>
    <property type="evidence" value="ECO:0007669"/>
    <property type="project" value="UniProtKB-KW"/>
</dbReference>
<evidence type="ECO:0000256" key="1">
    <source>
        <dbReference type="ARBA" id="ARBA00006484"/>
    </source>
</evidence>
<sequence>FEGRVAIVTGASGALGGASARALAREGASVALAYRSGADAAAEAVDEIAAGGGTAYAAPLDITDEHSVQAFVDEAVARYGGIDVLINAAGRIDAADAVRFAETDPQAWDALFAVDVKGTFLMCRAVVPHMEARGGGAIVNFAGSYGNGVNQENMVNSVAVSYCAAKGAVRGFTASLARDLAPRIRVNAVSPGPIQANWDADWGIPAEHIEEAVNMTQLKRMGMPQEIAETVLFLASDGAGYITGQMVLADGGWTLAG</sequence>
<feature type="domain" description="Ketoreductase" evidence="3">
    <location>
        <begin position="4"/>
        <end position="208"/>
    </location>
</feature>
<reference evidence="4" key="1">
    <citation type="submission" date="2023-03" db="EMBL/GenBank/DDBJ databases">
        <authorList>
            <person name="Steffen K."/>
            <person name="Cardenas P."/>
        </authorList>
    </citation>
    <scope>NUCLEOTIDE SEQUENCE</scope>
</reference>
<dbReference type="CDD" id="cd05233">
    <property type="entry name" value="SDR_c"/>
    <property type="match status" value="1"/>
</dbReference>
<dbReference type="InterPro" id="IPR020904">
    <property type="entry name" value="Sc_DH/Rdtase_CS"/>
</dbReference>
<dbReference type="Pfam" id="PF13561">
    <property type="entry name" value="adh_short_C2"/>
    <property type="match status" value="1"/>
</dbReference>
<comment type="caution">
    <text evidence="4">The sequence shown here is derived from an EMBL/GenBank/DDBJ whole genome shotgun (WGS) entry which is preliminary data.</text>
</comment>
<keyword evidence="2" id="KW-0560">Oxidoreductase</keyword>
<evidence type="ECO:0000313" key="4">
    <source>
        <dbReference type="EMBL" id="CAI8009748.1"/>
    </source>
</evidence>
<dbReference type="EMBL" id="CASHTH010000988">
    <property type="protein sequence ID" value="CAI8009748.1"/>
    <property type="molecule type" value="Genomic_DNA"/>
</dbReference>
<dbReference type="AlphaFoldDB" id="A0AA35RE18"/>
<dbReference type="PANTHER" id="PTHR43639">
    <property type="entry name" value="OXIDOREDUCTASE, SHORT-CHAIN DEHYDROGENASE/REDUCTASE FAMILY (AFU_ORTHOLOGUE AFUA_5G02870)"/>
    <property type="match status" value="1"/>
</dbReference>
<evidence type="ECO:0000256" key="2">
    <source>
        <dbReference type="ARBA" id="ARBA00023002"/>
    </source>
</evidence>
<dbReference type="InterPro" id="IPR002347">
    <property type="entry name" value="SDR_fam"/>
</dbReference>
<dbReference type="PRINTS" id="PR00080">
    <property type="entry name" value="SDRFAMILY"/>
</dbReference>
<dbReference type="PROSITE" id="PS00061">
    <property type="entry name" value="ADH_SHORT"/>
    <property type="match status" value="1"/>
</dbReference>
<dbReference type="PANTHER" id="PTHR43639:SF1">
    <property type="entry name" value="SHORT-CHAIN DEHYDROGENASE_REDUCTASE FAMILY PROTEIN"/>
    <property type="match status" value="1"/>
</dbReference>
<name>A0AA35RE18_GEOBA</name>
<feature type="non-terminal residue" evidence="4">
    <location>
        <position position="1"/>
    </location>
</feature>
<proteinExistence type="inferred from homology"/>
<dbReference type="SMART" id="SM00822">
    <property type="entry name" value="PKS_KR"/>
    <property type="match status" value="1"/>
</dbReference>
<evidence type="ECO:0000259" key="3">
    <source>
        <dbReference type="SMART" id="SM00822"/>
    </source>
</evidence>
<accession>A0AA35RE18</accession>
<dbReference type="GO" id="GO:0006629">
    <property type="term" value="P:lipid metabolic process"/>
    <property type="evidence" value="ECO:0007669"/>
    <property type="project" value="UniProtKB-ARBA"/>
</dbReference>
<dbReference type="InterPro" id="IPR057326">
    <property type="entry name" value="KR_dom"/>
</dbReference>
<evidence type="ECO:0000313" key="5">
    <source>
        <dbReference type="Proteomes" id="UP001174909"/>
    </source>
</evidence>
<gene>
    <name evidence="4" type="ORF">GBAR_LOCUS6516</name>
</gene>
<organism evidence="4 5">
    <name type="scientific">Geodia barretti</name>
    <name type="common">Barrett's horny sponge</name>
    <dbReference type="NCBI Taxonomy" id="519541"/>
    <lineage>
        <taxon>Eukaryota</taxon>
        <taxon>Metazoa</taxon>
        <taxon>Porifera</taxon>
        <taxon>Demospongiae</taxon>
        <taxon>Heteroscleromorpha</taxon>
        <taxon>Tetractinellida</taxon>
        <taxon>Astrophorina</taxon>
        <taxon>Geodiidae</taxon>
        <taxon>Geodia</taxon>
    </lineage>
</organism>
<comment type="similarity">
    <text evidence="1">Belongs to the short-chain dehydrogenases/reductases (SDR) family.</text>
</comment>
<protein>
    <submittedName>
        <fullName evidence="4">Uncharacterized oxidoreductase Rv0769</fullName>
    </submittedName>
</protein>
<keyword evidence="5" id="KW-1185">Reference proteome</keyword>
<dbReference type="Gene3D" id="3.40.50.720">
    <property type="entry name" value="NAD(P)-binding Rossmann-like Domain"/>
    <property type="match status" value="1"/>
</dbReference>
<dbReference type="SUPFAM" id="SSF51735">
    <property type="entry name" value="NAD(P)-binding Rossmann-fold domains"/>
    <property type="match status" value="1"/>
</dbReference>
<dbReference type="PRINTS" id="PR00081">
    <property type="entry name" value="GDHRDH"/>
</dbReference>
<dbReference type="Proteomes" id="UP001174909">
    <property type="component" value="Unassembled WGS sequence"/>
</dbReference>
<dbReference type="InterPro" id="IPR036291">
    <property type="entry name" value="NAD(P)-bd_dom_sf"/>
</dbReference>